<name>A0A1I7RT13_BURXY</name>
<evidence type="ECO:0000313" key="3">
    <source>
        <dbReference type="WBParaSite" id="BXY_0386700.1"/>
    </source>
</evidence>
<keyword evidence="1" id="KW-0472">Membrane</keyword>
<sequence>MESPVIALRRVTATRDLWPNHSEGRVPVARSLPKSANISKSTVSPNGYSLVQTCEPGHKGVELDTLMMQLSGAVSVPPRPTTVPLHRQRKPSAEKLCRTKTGLVLILFILLLLFLGWRFLLRSYLLPYTMTNQELADSKRTTTPRPDINRPPEMTWNESELLHRPTPTEDNEVLGTEFFQIQADLPPDQPPNHQVHQKIHVEHFPGFQRYHPKEIGRFGGFGTYTTTTSTSTTTPQTTTRWSGSVFDELNEIIDDLDEAEEKKKITTTTATPKPFVVVDNEEDVRPVEMSFGDDDWSMDPIDHHEEHQLTVNKHFKLKSRQPDQFDTPEPVWRIKPADLPDPPPPPKPVLNIQATMKTYETQRHPQKPKTVVVTQGEDPLKNTPVIVTALLDIGRGSWERFTRPYDIYLNYMMDLLKIKNRVMIYCDKAAKQFLHQQDLNWNTIQITEIQMSDLPFYKFHDEISEILEDEQRHWNKSWDLKVKSHPEALYADYNILVNSKPYFLFNATKISYFEADNFVWIDAGYSHGSKDIIPQGLWNPKLPKGKITLVKITPEIDKTTRYTLDLVYRKQWTVVSGGVIAGDKNSIRRLNMFFFKTFLSLLDQRKVDDDQTTLLMTIRDYYGMFNILTGGWFDAFKLIPLKDNLIL</sequence>
<organism evidence="2 3">
    <name type="scientific">Bursaphelenchus xylophilus</name>
    <name type="common">Pinewood nematode worm</name>
    <name type="synonym">Aphelenchoides xylophilus</name>
    <dbReference type="NCBI Taxonomy" id="6326"/>
    <lineage>
        <taxon>Eukaryota</taxon>
        <taxon>Metazoa</taxon>
        <taxon>Ecdysozoa</taxon>
        <taxon>Nematoda</taxon>
        <taxon>Chromadorea</taxon>
        <taxon>Rhabditida</taxon>
        <taxon>Tylenchina</taxon>
        <taxon>Tylenchomorpha</taxon>
        <taxon>Aphelenchoidea</taxon>
        <taxon>Aphelenchoididae</taxon>
        <taxon>Bursaphelenchus</taxon>
    </lineage>
</organism>
<keyword evidence="1" id="KW-0812">Transmembrane</keyword>
<feature type="transmembrane region" description="Helical" evidence="1">
    <location>
        <begin position="102"/>
        <end position="120"/>
    </location>
</feature>
<accession>A0A1I7RT13</accession>
<dbReference type="AlphaFoldDB" id="A0A1I7RT13"/>
<evidence type="ECO:0000313" key="2">
    <source>
        <dbReference type="Proteomes" id="UP000095284"/>
    </source>
</evidence>
<keyword evidence="1" id="KW-1133">Transmembrane helix</keyword>
<dbReference type="WBParaSite" id="BXY_0386700.1">
    <property type="protein sequence ID" value="BXY_0386700.1"/>
    <property type="gene ID" value="BXY_0386700"/>
</dbReference>
<dbReference type="InterPro" id="IPR011735">
    <property type="entry name" value="WlaTC/HtrL_glycosyltransf"/>
</dbReference>
<reference evidence="3" key="1">
    <citation type="submission" date="2016-11" db="UniProtKB">
        <authorList>
            <consortium name="WormBaseParasite"/>
        </authorList>
    </citation>
    <scope>IDENTIFICATION</scope>
</reference>
<protein>
    <submittedName>
        <fullName evidence="3">Uncharacterized protein</fullName>
    </submittedName>
</protein>
<evidence type="ECO:0000256" key="1">
    <source>
        <dbReference type="SAM" id="Phobius"/>
    </source>
</evidence>
<dbReference type="Proteomes" id="UP000095284">
    <property type="component" value="Unplaced"/>
</dbReference>
<proteinExistence type="predicted"/>
<dbReference type="Pfam" id="PF09612">
    <property type="entry name" value="HtrL_YibB"/>
    <property type="match status" value="1"/>
</dbReference>